<dbReference type="Proteomes" id="UP000054937">
    <property type="component" value="Unassembled WGS sequence"/>
</dbReference>
<accession>A0A0V0QA70</accession>
<gene>
    <name evidence="2" type="ORF">PPERSA_11640</name>
</gene>
<organism evidence="2 3">
    <name type="scientific">Pseudocohnilembus persalinus</name>
    <name type="common">Ciliate</name>
    <dbReference type="NCBI Taxonomy" id="266149"/>
    <lineage>
        <taxon>Eukaryota</taxon>
        <taxon>Sar</taxon>
        <taxon>Alveolata</taxon>
        <taxon>Ciliophora</taxon>
        <taxon>Intramacronucleata</taxon>
        <taxon>Oligohymenophorea</taxon>
        <taxon>Scuticociliatia</taxon>
        <taxon>Philasterida</taxon>
        <taxon>Pseudocohnilembidae</taxon>
        <taxon>Pseudocohnilembus</taxon>
    </lineage>
</organism>
<sequence length="330" mass="37495">MAGTGGGLFGGNNTQQGGSLFGGNQQQQTQQGGGLFGGGQQQQQTQQGGGLFGGGQQQQGGGLFGGGQQQQSQGGIFQGGNQQNQQGRTLQYNPNLVQDSNLQQLQNNPKANTNEFREINQKLNDFKELALYLEQKKFVLAYEQDDQIKRVERLKKYLEQNKSKLSSTSTLDQSEINKQLEQIKNNNSQVMQDLIGIQCTLDKIARERELVNRNVQEEFDLQKKLKEIMARLNECKTKVDLLKPKISNYQTYIQNKKQAVQQQNQCTFDSKELLKTQTRAGEIMIQLKKGLQELKEFQEIDRIDLENMVSQLQDRDYHYQNSQLNYDQIM</sequence>
<feature type="compositionally biased region" description="Gly residues" evidence="1">
    <location>
        <begin position="31"/>
        <end position="40"/>
    </location>
</feature>
<evidence type="ECO:0000256" key="1">
    <source>
        <dbReference type="SAM" id="MobiDB-lite"/>
    </source>
</evidence>
<proteinExistence type="predicted"/>
<evidence type="ECO:0008006" key="4">
    <source>
        <dbReference type="Google" id="ProtNLM"/>
    </source>
</evidence>
<evidence type="ECO:0000313" key="2">
    <source>
        <dbReference type="EMBL" id="KRW99039.1"/>
    </source>
</evidence>
<keyword evidence="3" id="KW-1185">Reference proteome</keyword>
<feature type="compositionally biased region" description="Gly residues" evidence="1">
    <location>
        <begin position="47"/>
        <end position="68"/>
    </location>
</feature>
<name>A0A0V0QA70_PSEPJ</name>
<comment type="caution">
    <text evidence="2">The sequence shown here is derived from an EMBL/GenBank/DDBJ whole genome shotgun (WGS) entry which is preliminary data.</text>
</comment>
<dbReference type="EMBL" id="LDAU01000223">
    <property type="protein sequence ID" value="KRW99039.1"/>
    <property type="molecule type" value="Genomic_DNA"/>
</dbReference>
<reference evidence="2 3" key="1">
    <citation type="journal article" date="2015" name="Sci. Rep.">
        <title>Genome of the facultative scuticociliatosis pathogen Pseudocohnilembus persalinus provides insight into its virulence through horizontal gene transfer.</title>
        <authorList>
            <person name="Xiong J."/>
            <person name="Wang G."/>
            <person name="Cheng J."/>
            <person name="Tian M."/>
            <person name="Pan X."/>
            <person name="Warren A."/>
            <person name="Jiang C."/>
            <person name="Yuan D."/>
            <person name="Miao W."/>
        </authorList>
    </citation>
    <scope>NUCLEOTIDE SEQUENCE [LARGE SCALE GENOMIC DNA]</scope>
    <source>
        <strain evidence="2">36N120E</strain>
    </source>
</reference>
<feature type="compositionally biased region" description="Low complexity" evidence="1">
    <location>
        <begin position="69"/>
        <end position="87"/>
    </location>
</feature>
<dbReference type="AlphaFoldDB" id="A0A0V0QA70"/>
<feature type="compositionally biased region" description="Low complexity" evidence="1">
    <location>
        <begin position="11"/>
        <end position="30"/>
    </location>
</feature>
<feature type="compositionally biased region" description="Gly residues" evidence="1">
    <location>
        <begin position="1"/>
        <end position="10"/>
    </location>
</feature>
<feature type="region of interest" description="Disordered" evidence="1">
    <location>
        <begin position="1"/>
        <end position="87"/>
    </location>
</feature>
<dbReference type="InParanoid" id="A0A0V0QA70"/>
<dbReference type="OMA" id="FRQFNDI"/>
<evidence type="ECO:0000313" key="3">
    <source>
        <dbReference type="Proteomes" id="UP000054937"/>
    </source>
</evidence>
<protein>
    <recommendedName>
        <fullName evidence="4">Nucleoporin Nup54 alpha-helical domain-containing protein</fullName>
    </recommendedName>
</protein>